<reference evidence="2 3" key="1">
    <citation type="journal article" date="2015" name="Sci. Rep.">
        <title>Genome of the facultative scuticociliatosis pathogen Pseudocohnilembus persalinus provides insight into its virulence through horizontal gene transfer.</title>
        <authorList>
            <person name="Xiong J."/>
            <person name="Wang G."/>
            <person name="Cheng J."/>
            <person name="Tian M."/>
            <person name="Pan X."/>
            <person name="Warren A."/>
            <person name="Jiang C."/>
            <person name="Yuan D."/>
            <person name="Miao W."/>
        </authorList>
    </citation>
    <scope>NUCLEOTIDE SEQUENCE [LARGE SCALE GENOMIC DNA]</scope>
    <source>
        <strain evidence="2">36N120E</strain>
    </source>
</reference>
<organism evidence="2 3">
    <name type="scientific">Pseudocohnilembus persalinus</name>
    <name type="common">Ciliate</name>
    <dbReference type="NCBI Taxonomy" id="266149"/>
    <lineage>
        <taxon>Eukaryota</taxon>
        <taxon>Sar</taxon>
        <taxon>Alveolata</taxon>
        <taxon>Ciliophora</taxon>
        <taxon>Intramacronucleata</taxon>
        <taxon>Oligohymenophorea</taxon>
        <taxon>Scuticociliatia</taxon>
        <taxon>Philasterida</taxon>
        <taxon>Pseudocohnilembidae</taxon>
        <taxon>Pseudocohnilembus</taxon>
    </lineage>
</organism>
<evidence type="ECO:0000313" key="3">
    <source>
        <dbReference type="Proteomes" id="UP000054937"/>
    </source>
</evidence>
<gene>
    <name evidence="2" type="ORF">PPERSA_11652</name>
</gene>
<feature type="region of interest" description="Disordered" evidence="1">
    <location>
        <begin position="83"/>
        <end position="104"/>
    </location>
</feature>
<accession>A0A0V0QA59</accession>
<feature type="region of interest" description="Disordered" evidence="1">
    <location>
        <begin position="1"/>
        <end position="26"/>
    </location>
</feature>
<name>A0A0V0QA59_PSEPJ</name>
<dbReference type="Proteomes" id="UP000054937">
    <property type="component" value="Unassembled WGS sequence"/>
</dbReference>
<feature type="compositionally biased region" description="Low complexity" evidence="1">
    <location>
        <begin position="1"/>
        <end position="17"/>
    </location>
</feature>
<dbReference type="EMBL" id="LDAU01000223">
    <property type="protein sequence ID" value="KRW99051.1"/>
    <property type="molecule type" value="Genomic_DNA"/>
</dbReference>
<dbReference type="AlphaFoldDB" id="A0A0V0QA59"/>
<evidence type="ECO:0000256" key="1">
    <source>
        <dbReference type="SAM" id="MobiDB-lite"/>
    </source>
</evidence>
<keyword evidence="3" id="KW-1185">Reference proteome</keyword>
<protein>
    <submittedName>
        <fullName evidence="2">Uncharacterized protein</fullName>
    </submittedName>
</protein>
<proteinExistence type="predicted"/>
<dbReference type="OrthoDB" id="284916at2759"/>
<evidence type="ECO:0000313" key="2">
    <source>
        <dbReference type="EMBL" id="KRW99051.1"/>
    </source>
</evidence>
<comment type="caution">
    <text evidence="2">The sequence shown here is derived from an EMBL/GenBank/DDBJ whole genome shotgun (WGS) entry which is preliminary data.</text>
</comment>
<dbReference type="InParanoid" id="A0A0V0QA59"/>
<sequence length="165" mass="19510">MSQRRNSDTQSQQSNSQYHSFKQKSSFNPYLVQPKNAIYNPLRKNTELENKIYETTKTYVTQEKANIQQRVNFLKSSKIFDFTSKPPEQPNRNQEFKPAKNHQFRHHGQQTKQNLNYKRQLHTVDHGKNASAYTRNPIVEGDPKSEYVKNLRVNKNIIPKDQFIV</sequence>